<evidence type="ECO:0000313" key="1">
    <source>
        <dbReference type="EMBL" id="EKV19864.1"/>
    </source>
</evidence>
<dbReference type="Proteomes" id="UP000009882">
    <property type="component" value="Unassembled WGS sequence"/>
</dbReference>
<sequence length="353" mass="39871">MPAIEDGMSLVGFLVVTMSFVYKDQNLLVQVQADSKIFQGYPETFSMHLQSGQWSWLLSLVSAFLFASVEGKDLSENPKPTFSFDRLWKLEKGFWDSFLYPENLNQTQGNESAIFTSDVQGRVDITRTFDGDELNREYIFGLFADPDHVSLVGVPIAYNITQFTANDDIASATTVVTFNATSFGFLIPVTIDTWVKFNADGKIAQYDATFRWFEYLLDFLLEGVATKINATEPEQAVAYVADLLATAICDTHEQHCIGSNQQYTDSASCYDFLTKTVRFGKAHELGRNTLLCREVHEHMVQYRPDVHCSHIGPGGGGYCVDDMDYMQTVLQRYFNDSWIPFGYGTDQNIWLAT</sequence>
<protein>
    <submittedName>
        <fullName evidence="1">Uncharacterized protein</fullName>
    </submittedName>
</protein>
<dbReference type="eggNOG" id="ENOG502RYTS">
    <property type="taxonomic scope" value="Eukaryota"/>
</dbReference>
<dbReference type="OrthoDB" id="10010954at2759"/>
<name>K9GFY7_PEND2</name>
<organism evidence="1 2">
    <name type="scientific">Penicillium digitatum (strain PHI26 / CECT 20796)</name>
    <name type="common">Green mold</name>
    <dbReference type="NCBI Taxonomy" id="1170229"/>
    <lineage>
        <taxon>Eukaryota</taxon>
        <taxon>Fungi</taxon>
        <taxon>Dikarya</taxon>
        <taxon>Ascomycota</taxon>
        <taxon>Pezizomycotina</taxon>
        <taxon>Eurotiomycetes</taxon>
        <taxon>Eurotiomycetidae</taxon>
        <taxon>Eurotiales</taxon>
        <taxon>Aspergillaceae</taxon>
        <taxon>Penicillium</taxon>
    </lineage>
</organism>
<proteinExistence type="predicted"/>
<comment type="caution">
    <text evidence="1">The sequence shown here is derived from an EMBL/GenBank/DDBJ whole genome shotgun (WGS) entry which is preliminary data.</text>
</comment>
<dbReference type="EMBL" id="AKCT01000004">
    <property type="protein sequence ID" value="EKV19864.1"/>
    <property type="molecule type" value="Genomic_DNA"/>
</dbReference>
<dbReference type="AlphaFoldDB" id="K9GFY7"/>
<gene>
    <name evidence="1" type="ORF">PDIG_00310</name>
</gene>
<dbReference type="HOGENOM" id="CLU_072152_0_0_1"/>
<accession>K9GFY7</accession>
<evidence type="ECO:0000313" key="2">
    <source>
        <dbReference type="Proteomes" id="UP000009882"/>
    </source>
</evidence>
<keyword evidence="2" id="KW-1185">Reference proteome</keyword>
<reference evidence="2" key="1">
    <citation type="journal article" date="2012" name="BMC Genomics">
        <title>Genome sequence of the necrotrophic fungus Penicillium digitatum, the main postharvest pathogen of citrus.</title>
        <authorList>
            <person name="Marcet-Houben M."/>
            <person name="Ballester A.-R."/>
            <person name="de la Fuente B."/>
            <person name="Harries E."/>
            <person name="Marcos J.F."/>
            <person name="Gonzalez-Candelas L."/>
            <person name="Gabaldon T."/>
        </authorList>
    </citation>
    <scope>NUCLEOTIDE SEQUENCE [LARGE SCALE GENOMIC DNA]</scope>
    <source>
        <strain evidence="2">PHI26 / CECT 20796</strain>
    </source>
</reference>
<dbReference type="OMA" id="TIDTWIE"/>
<dbReference type="InParanoid" id="K9GFY7"/>